<dbReference type="PROSITE" id="PS51186">
    <property type="entry name" value="GNAT"/>
    <property type="match status" value="1"/>
</dbReference>
<organism evidence="4 5">
    <name type="scientific">Massilia horti</name>
    <dbReference type="NCBI Taxonomy" id="2562153"/>
    <lineage>
        <taxon>Bacteria</taxon>
        <taxon>Pseudomonadati</taxon>
        <taxon>Pseudomonadota</taxon>
        <taxon>Betaproteobacteria</taxon>
        <taxon>Burkholderiales</taxon>
        <taxon>Oxalobacteraceae</taxon>
        <taxon>Telluria group</taxon>
        <taxon>Massilia</taxon>
    </lineage>
</organism>
<dbReference type="EMBL" id="SPUM01000111">
    <property type="protein sequence ID" value="TFW30302.1"/>
    <property type="molecule type" value="Genomic_DNA"/>
</dbReference>
<feature type="domain" description="N-acetyltransferase" evidence="3">
    <location>
        <begin position="5"/>
        <end position="166"/>
    </location>
</feature>
<dbReference type="InterPro" id="IPR050832">
    <property type="entry name" value="Bact_Acetyltransf"/>
</dbReference>
<evidence type="ECO:0000256" key="2">
    <source>
        <dbReference type="ARBA" id="ARBA00023315"/>
    </source>
</evidence>
<dbReference type="Gene3D" id="3.40.630.30">
    <property type="match status" value="1"/>
</dbReference>
<dbReference type="OrthoDB" id="3389160at2"/>
<dbReference type="PANTHER" id="PTHR43877">
    <property type="entry name" value="AMINOALKYLPHOSPHONATE N-ACETYLTRANSFERASE-RELATED-RELATED"/>
    <property type="match status" value="1"/>
</dbReference>
<evidence type="ECO:0000313" key="4">
    <source>
        <dbReference type="EMBL" id="TFW30302.1"/>
    </source>
</evidence>
<accession>A0A4Y9SU21</accession>
<sequence>MSKKVTIRRVGADEAPACIERLADVLIDSVEGGASVSFMLPMPREKAVSFWRGVADGVARGERTLLVAEDDEGEIVGTVQMVTAMPENQPHRADIAKLLVHRRARRAGVGQLLMATVEDAAREQGKSVLVLDTASADAERLYERLGWTRVGEVPQYALLPDGKLSGTTFFYKHV</sequence>
<dbReference type="GO" id="GO:0016747">
    <property type="term" value="F:acyltransferase activity, transferring groups other than amino-acyl groups"/>
    <property type="evidence" value="ECO:0007669"/>
    <property type="project" value="InterPro"/>
</dbReference>
<evidence type="ECO:0000256" key="1">
    <source>
        <dbReference type="ARBA" id="ARBA00022679"/>
    </source>
</evidence>
<evidence type="ECO:0000259" key="3">
    <source>
        <dbReference type="PROSITE" id="PS51186"/>
    </source>
</evidence>
<dbReference type="Proteomes" id="UP000297258">
    <property type="component" value="Unassembled WGS sequence"/>
</dbReference>
<comment type="caution">
    <text evidence="4">The sequence shown here is derived from an EMBL/GenBank/DDBJ whole genome shotgun (WGS) entry which is preliminary data.</text>
</comment>
<keyword evidence="1 4" id="KW-0808">Transferase</keyword>
<dbReference type="InterPro" id="IPR000182">
    <property type="entry name" value="GNAT_dom"/>
</dbReference>
<keyword evidence="5" id="KW-1185">Reference proteome</keyword>
<dbReference type="Pfam" id="PF00583">
    <property type="entry name" value="Acetyltransf_1"/>
    <property type="match status" value="1"/>
</dbReference>
<dbReference type="AlphaFoldDB" id="A0A4Y9SU21"/>
<keyword evidence="2" id="KW-0012">Acyltransferase</keyword>
<gene>
    <name evidence="4" type="ORF">E4O92_17195</name>
</gene>
<protein>
    <submittedName>
        <fullName evidence="4">GNAT family N-acetyltransferase</fullName>
    </submittedName>
</protein>
<reference evidence="4 5" key="1">
    <citation type="submission" date="2019-03" db="EMBL/GenBank/DDBJ databases">
        <title>Draft genome of Massilia hortus sp. nov., a novel bacterial species of the Oxalobacteraceae family.</title>
        <authorList>
            <person name="Peta V."/>
            <person name="Raths R."/>
            <person name="Bucking H."/>
        </authorList>
    </citation>
    <scope>NUCLEOTIDE SEQUENCE [LARGE SCALE GENOMIC DNA]</scope>
    <source>
        <strain evidence="4 5">ONC3</strain>
    </source>
</reference>
<proteinExistence type="predicted"/>
<dbReference type="PANTHER" id="PTHR43877:SF1">
    <property type="entry name" value="ACETYLTRANSFERASE"/>
    <property type="match status" value="1"/>
</dbReference>
<dbReference type="SUPFAM" id="SSF55729">
    <property type="entry name" value="Acyl-CoA N-acyltransferases (Nat)"/>
    <property type="match status" value="1"/>
</dbReference>
<name>A0A4Y9SU21_9BURK</name>
<evidence type="ECO:0000313" key="5">
    <source>
        <dbReference type="Proteomes" id="UP000297258"/>
    </source>
</evidence>
<dbReference type="RefSeq" id="WP_135190885.1">
    <property type="nucleotide sequence ID" value="NZ_SPUM01000111.1"/>
</dbReference>
<dbReference type="CDD" id="cd04301">
    <property type="entry name" value="NAT_SF"/>
    <property type="match status" value="1"/>
</dbReference>
<dbReference type="InterPro" id="IPR016181">
    <property type="entry name" value="Acyl_CoA_acyltransferase"/>
</dbReference>